<evidence type="ECO:0000256" key="2">
    <source>
        <dbReference type="SAM" id="Phobius"/>
    </source>
</evidence>
<proteinExistence type="predicted"/>
<dbReference type="PROSITE" id="PS51031">
    <property type="entry name" value="BESS"/>
    <property type="match status" value="1"/>
</dbReference>
<protein>
    <recommendedName>
        <fullName evidence="7">MADF domain-containing protein</fullName>
    </recommendedName>
</protein>
<reference evidence="5" key="1">
    <citation type="submission" date="2025-08" db="UniProtKB">
        <authorList>
            <consortium name="Ensembl"/>
        </authorList>
    </citation>
    <scope>IDENTIFICATION</scope>
</reference>
<keyword evidence="1" id="KW-0539">Nucleus</keyword>
<evidence type="ECO:0008006" key="7">
    <source>
        <dbReference type="Google" id="ProtNLM"/>
    </source>
</evidence>
<dbReference type="PANTHER" id="PTHR12243">
    <property type="entry name" value="MADF DOMAIN TRANSCRIPTION FACTOR"/>
    <property type="match status" value="1"/>
</dbReference>
<keyword evidence="6" id="KW-1185">Reference proteome</keyword>
<dbReference type="InterPro" id="IPR006578">
    <property type="entry name" value="MADF-dom"/>
</dbReference>
<name>A0A672LQL9_SINGR</name>
<dbReference type="Proteomes" id="UP000472262">
    <property type="component" value="Unassembled WGS sequence"/>
</dbReference>
<keyword evidence="2" id="KW-0812">Transmembrane</keyword>
<dbReference type="GO" id="GO:0006357">
    <property type="term" value="P:regulation of transcription by RNA polymerase II"/>
    <property type="evidence" value="ECO:0007669"/>
    <property type="project" value="TreeGrafter"/>
</dbReference>
<comment type="subcellular location">
    <subcellularLocation>
        <location evidence="1">Nucleus</location>
    </subcellularLocation>
</comment>
<reference evidence="5" key="2">
    <citation type="submission" date="2025-09" db="UniProtKB">
        <authorList>
            <consortium name="Ensembl"/>
        </authorList>
    </citation>
    <scope>IDENTIFICATION</scope>
</reference>
<dbReference type="InParanoid" id="A0A672LQL9"/>
<keyword evidence="2" id="KW-0472">Membrane</keyword>
<organism evidence="5 6">
    <name type="scientific">Sinocyclocheilus grahami</name>
    <name type="common">Dianchi golden-line fish</name>
    <name type="synonym">Barbus grahami</name>
    <dbReference type="NCBI Taxonomy" id="75366"/>
    <lineage>
        <taxon>Eukaryota</taxon>
        <taxon>Metazoa</taxon>
        <taxon>Chordata</taxon>
        <taxon>Craniata</taxon>
        <taxon>Vertebrata</taxon>
        <taxon>Euteleostomi</taxon>
        <taxon>Actinopterygii</taxon>
        <taxon>Neopterygii</taxon>
        <taxon>Teleostei</taxon>
        <taxon>Ostariophysi</taxon>
        <taxon>Cypriniformes</taxon>
        <taxon>Cyprinidae</taxon>
        <taxon>Cyprininae</taxon>
        <taxon>Sinocyclocheilus</taxon>
    </lineage>
</organism>
<dbReference type="Pfam" id="PF02944">
    <property type="entry name" value="BESS"/>
    <property type="match status" value="1"/>
</dbReference>
<keyword evidence="2" id="KW-1133">Transmembrane helix</keyword>
<dbReference type="InterPro" id="IPR004210">
    <property type="entry name" value="BESS_motif"/>
</dbReference>
<feature type="domain" description="MADF" evidence="3">
    <location>
        <begin position="13"/>
        <end position="91"/>
    </location>
</feature>
<dbReference type="InterPro" id="IPR039353">
    <property type="entry name" value="TF_Adf1"/>
</dbReference>
<evidence type="ECO:0000259" key="4">
    <source>
        <dbReference type="PROSITE" id="PS51031"/>
    </source>
</evidence>
<dbReference type="PROSITE" id="PS51029">
    <property type="entry name" value="MADF"/>
    <property type="match status" value="1"/>
</dbReference>
<dbReference type="SMART" id="SM00595">
    <property type="entry name" value="MADF"/>
    <property type="match status" value="1"/>
</dbReference>
<evidence type="ECO:0000313" key="5">
    <source>
        <dbReference type="Ensembl" id="ENSSGRP00000026093.1"/>
    </source>
</evidence>
<evidence type="ECO:0000259" key="3">
    <source>
        <dbReference type="PROSITE" id="PS51029"/>
    </source>
</evidence>
<dbReference type="Ensembl" id="ENSSGRT00000028114.1">
    <property type="protein sequence ID" value="ENSSGRP00000026093.1"/>
    <property type="gene ID" value="ENSSGRG00000015122.1"/>
</dbReference>
<feature type="transmembrane region" description="Helical" evidence="2">
    <location>
        <begin position="103"/>
        <end position="120"/>
    </location>
</feature>
<accession>A0A672LQL9</accession>
<dbReference type="Pfam" id="PF10545">
    <property type="entry name" value="MADF_DNA_bdg"/>
    <property type="match status" value="1"/>
</dbReference>
<dbReference type="GO" id="GO:0005634">
    <property type="term" value="C:nucleus"/>
    <property type="evidence" value="ECO:0007669"/>
    <property type="project" value="UniProtKB-SubCell"/>
</dbReference>
<sequence>MSTSTTTEKMEEKLIFLVSEHSCLYQMTSPDYHNVNLKNNAWRNISFAMGLPGKREKNEEKERKRSCSGAARGSRRWKYMSILNFLEPYIQDRVTSSNFCQNRHILIILLIFIIMIFSPLRQQMRMHTINNKPDDEERFLLSIAGALRCLPPRSRSEVKLKFQQILHEAQFSSDNQ</sequence>
<dbReference type="AlphaFoldDB" id="A0A672LQL9"/>
<dbReference type="PANTHER" id="PTHR12243:SF67">
    <property type="entry name" value="COREPRESSOR OF PANGOLIN, ISOFORM A-RELATED"/>
    <property type="match status" value="1"/>
</dbReference>
<evidence type="ECO:0000313" key="6">
    <source>
        <dbReference type="Proteomes" id="UP000472262"/>
    </source>
</evidence>
<dbReference type="GO" id="GO:0005667">
    <property type="term" value="C:transcription regulator complex"/>
    <property type="evidence" value="ECO:0007669"/>
    <property type="project" value="TreeGrafter"/>
</dbReference>
<evidence type="ECO:0000256" key="1">
    <source>
        <dbReference type="PROSITE-ProRule" id="PRU00371"/>
    </source>
</evidence>
<dbReference type="GO" id="GO:0003677">
    <property type="term" value="F:DNA binding"/>
    <property type="evidence" value="ECO:0007669"/>
    <property type="project" value="InterPro"/>
</dbReference>
<feature type="domain" description="BESS" evidence="4">
    <location>
        <begin position="133"/>
        <end position="172"/>
    </location>
</feature>